<feature type="domain" description="NADPH-dependent FMN reductase-like" evidence="1">
    <location>
        <begin position="1"/>
        <end position="151"/>
    </location>
</feature>
<dbReference type="EMBL" id="FQZP01000005">
    <property type="protein sequence ID" value="SHI62139.1"/>
    <property type="molecule type" value="Genomic_DNA"/>
</dbReference>
<dbReference type="PANTHER" id="PTHR43741:SF4">
    <property type="entry name" value="FMN-DEPENDENT NADH:QUINONE OXIDOREDUCTASE"/>
    <property type="match status" value="1"/>
</dbReference>
<dbReference type="AlphaFoldDB" id="A0A1M6CMG6"/>
<protein>
    <submittedName>
        <fullName evidence="2">NADPH-dependent FMN reductase</fullName>
    </submittedName>
</protein>
<dbReference type="OrthoDB" id="3789967at2"/>
<dbReference type="InterPro" id="IPR005025">
    <property type="entry name" value="FMN_Rdtase-like_dom"/>
</dbReference>
<evidence type="ECO:0000313" key="2">
    <source>
        <dbReference type="EMBL" id="SHI62139.1"/>
    </source>
</evidence>
<evidence type="ECO:0000259" key="1">
    <source>
        <dbReference type="Pfam" id="PF03358"/>
    </source>
</evidence>
<reference evidence="2 3" key="1">
    <citation type="submission" date="2016-11" db="EMBL/GenBank/DDBJ databases">
        <authorList>
            <person name="Varghese N."/>
            <person name="Submissions S."/>
        </authorList>
    </citation>
    <scope>NUCLEOTIDE SEQUENCE [LARGE SCALE GENOMIC DNA]</scope>
    <source>
        <strain evidence="2 3">DSM 19027</strain>
    </source>
</reference>
<dbReference type="SUPFAM" id="SSF52218">
    <property type="entry name" value="Flavoproteins"/>
    <property type="match status" value="1"/>
</dbReference>
<dbReference type="GO" id="GO:0016491">
    <property type="term" value="F:oxidoreductase activity"/>
    <property type="evidence" value="ECO:0007669"/>
    <property type="project" value="InterPro"/>
</dbReference>
<dbReference type="Pfam" id="PF03358">
    <property type="entry name" value="FMN_red"/>
    <property type="match status" value="1"/>
</dbReference>
<dbReference type="Gene3D" id="3.40.50.360">
    <property type="match status" value="1"/>
</dbReference>
<dbReference type="InterPro" id="IPR050104">
    <property type="entry name" value="FMN-dep_NADH:Q_OxRdtase_AzoR1"/>
</dbReference>
<organism evidence="2 3">
    <name type="scientific">Thermoclostridium caenicola</name>
    <dbReference type="NCBI Taxonomy" id="659425"/>
    <lineage>
        <taxon>Bacteria</taxon>
        <taxon>Bacillati</taxon>
        <taxon>Bacillota</taxon>
        <taxon>Clostridia</taxon>
        <taxon>Eubacteriales</taxon>
        <taxon>Oscillospiraceae</taxon>
        <taxon>Thermoclostridium</taxon>
    </lineage>
</organism>
<gene>
    <name evidence="2" type="ORF">SAMN05444373_100568</name>
</gene>
<sequence length="232" mass="26748">MEMTIIHGQGHLGSTYHVTDMLREQLAGRDATVHEFFLPKDGPDFCAGCFTCITKDENLCPHADKTRRIVESMMGSDIIIIDSPTYCMEMTGQLKVLFDHLGYMWMTHRPRKEMFAKTGIAVSTTAGAGAGKVTKSIARQMFWWGIPKVHRLAFSVQAMGWNGVKDPVREKIARKIESISRKMKAGKYRPRISQKFIFHMFRKINQQPNHWNPADKEYWERNGWLGEARPWK</sequence>
<dbReference type="Proteomes" id="UP000324781">
    <property type="component" value="Unassembled WGS sequence"/>
</dbReference>
<proteinExistence type="predicted"/>
<dbReference type="PANTHER" id="PTHR43741">
    <property type="entry name" value="FMN-DEPENDENT NADH-AZOREDUCTASE 1"/>
    <property type="match status" value="1"/>
</dbReference>
<dbReference type="InterPro" id="IPR029039">
    <property type="entry name" value="Flavoprotein-like_sf"/>
</dbReference>
<keyword evidence="3" id="KW-1185">Reference proteome</keyword>
<accession>A0A1M6CMG6</accession>
<evidence type="ECO:0000313" key="3">
    <source>
        <dbReference type="Proteomes" id="UP000324781"/>
    </source>
</evidence>
<name>A0A1M6CMG6_9FIRM</name>